<protein>
    <submittedName>
        <fullName evidence="1">Uncharacterized protein</fullName>
    </submittedName>
</protein>
<dbReference type="AlphaFoldDB" id="A0A8J6HUA2"/>
<dbReference type="EMBL" id="JABDTM020010775">
    <property type="protein sequence ID" value="KAH0820789.1"/>
    <property type="molecule type" value="Genomic_DNA"/>
</dbReference>
<sequence>MADQSTDRIEEDNPSPAASLRLETLKGCTSPVATLLFLCNGEAMHFTYIIERGADMSVLRQSAATRLNGSITPEVRVSSGLSANNVCSIGTCQLIAVFPRATIEVLFTVVADDVMPATLDAIIG</sequence>
<keyword evidence="2" id="KW-1185">Reference proteome</keyword>
<accession>A0A8J6HUA2</accession>
<evidence type="ECO:0000313" key="1">
    <source>
        <dbReference type="EMBL" id="KAH0820789.1"/>
    </source>
</evidence>
<reference evidence="1" key="1">
    <citation type="journal article" date="2020" name="J Insects Food Feed">
        <title>The yellow mealworm (Tenebrio molitor) genome: a resource for the emerging insects as food and feed industry.</title>
        <authorList>
            <person name="Eriksson T."/>
            <person name="Andere A."/>
            <person name="Kelstrup H."/>
            <person name="Emery V."/>
            <person name="Picard C."/>
        </authorList>
    </citation>
    <scope>NUCLEOTIDE SEQUENCE</scope>
    <source>
        <strain evidence="1">Stoneville</strain>
        <tissue evidence="1">Whole head</tissue>
    </source>
</reference>
<organism evidence="1 2">
    <name type="scientific">Tenebrio molitor</name>
    <name type="common">Yellow mealworm beetle</name>
    <dbReference type="NCBI Taxonomy" id="7067"/>
    <lineage>
        <taxon>Eukaryota</taxon>
        <taxon>Metazoa</taxon>
        <taxon>Ecdysozoa</taxon>
        <taxon>Arthropoda</taxon>
        <taxon>Hexapoda</taxon>
        <taxon>Insecta</taxon>
        <taxon>Pterygota</taxon>
        <taxon>Neoptera</taxon>
        <taxon>Endopterygota</taxon>
        <taxon>Coleoptera</taxon>
        <taxon>Polyphaga</taxon>
        <taxon>Cucujiformia</taxon>
        <taxon>Tenebrionidae</taxon>
        <taxon>Tenebrio</taxon>
    </lineage>
</organism>
<dbReference type="Proteomes" id="UP000719412">
    <property type="component" value="Unassembled WGS sequence"/>
</dbReference>
<evidence type="ECO:0000313" key="2">
    <source>
        <dbReference type="Proteomes" id="UP000719412"/>
    </source>
</evidence>
<comment type="caution">
    <text evidence="1">The sequence shown here is derived from an EMBL/GenBank/DDBJ whole genome shotgun (WGS) entry which is preliminary data.</text>
</comment>
<proteinExistence type="predicted"/>
<reference evidence="1" key="2">
    <citation type="submission" date="2021-08" db="EMBL/GenBank/DDBJ databases">
        <authorList>
            <person name="Eriksson T."/>
        </authorList>
    </citation>
    <scope>NUCLEOTIDE SEQUENCE</scope>
    <source>
        <strain evidence="1">Stoneville</strain>
        <tissue evidence="1">Whole head</tissue>
    </source>
</reference>
<gene>
    <name evidence="1" type="ORF">GEV33_002002</name>
</gene>
<name>A0A8J6HUA2_TENMO</name>